<accession>A0ABR1LXN5</accession>
<comment type="caution">
    <text evidence="2">The sequence shown here is derived from an EMBL/GenBank/DDBJ whole genome shotgun (WGS) entry which is preliminary data.</text>
</comment>
<dbReference type="PANTHER" id="PTHR10788">
    <property type="entry name" value="TREHALOSE-6-PHOSPHATE SYNTHASE"/>
    <property type="match status" value="1"/>
</dbReference>
<dbReference type="RefSeq" id="XP_066657221.1">
    <property type="nucleotide sequence ID" value="XM_066799856.1"/>
</dbReference>
<evidence type="ECO:0000256" key="1">
    <source>
        <dbReference type="ARBA" id="ARBA00005409"/>
    </source>
</evidence>
<protein>
    <submittedName>
        <fullName evidence="2">Uncharacterized protein</fullName>
    </submittedName>
</protein>
<dbReference type="PANTHER" id="PTHR10788:SF15">
    <property type="entry name" value="TREHALOSE SYNTHASE COMPLEX REGULATORY SUBUNIT TPS3-RELATED"/>
    <property type="match status" value="1"/>
</dbReference>
<dbReference type="InterPro" id="IPR001830">
    <property type="entry name" value="Glyco_trans_20"/>
</dbReference>
<evidence type="ECO:0000313" key="2">
    <source>
        <dbReference type="EMBL" id="KAK7539950.1"/>
    </source>
</evidence>
<dbReference type="InterPro" id="IPR023214">
    <property type="entry name" value="HAD_sf"/>
</dbReference>
<reference evidence="2 3" key="1">
    <citation type="submission" date="2024-04" db="EMBL/GenBank/DDBJ databases">
        <title>Phyllosticta paracitricarpa is synonymous to the EU quarantine fungus P. citricarpa based on phylogenomic analyses.</title>
        <authorList>
            <consortium name="Lawrence Berkeley National Laboratory"/>
            <person name="Van ingen-buijs V.A."/>
            <person name="Van westerhoven A.C."/>
            <person name="Haridas S."/>
            <person name="Skiadas P."/>
            <person name="Martin F."/>
            <person name="Groenewald J.Z."/>
            <person name="Crous P.W."/>
            <person name="Seidl M.F."/>
        </authorList>
    </citation>
    <scope>NUCLEOTIDE SEQUENCE [LARGE SCALE GENOMIC DNA]</scope>
    <source>
        <strain evidence="2 3">CPC 17464</strain>
    </source>
</reference>
<dbReference type="InterPro" id="IPR036412">
    <property type="entry name" value="HAD-like_sf"/>
</dbReference>
<dbReference type="EMBL" id="JBBPEH010000004">
    <property type="protein sequence ID" value="KAK7539950.1"/>
    <property type="molecule type" value="Genomic_DNA"/>
</dbReference>
<sequence length="122" mass="13717">MSSIHQMGDNNKPGGFTRYDYDKVNRFFNHPTDGEGTLASYGSPTSIILTSPQRIIDTLNEVLMDKNNIVYVMSGRTPEELERLFSCVPGLGIVAENGCFVRECGRDEAQNKRIAWSFRILP</sequence>
<dbReference type="Proteomes" id="UP001360953">
    <property type="component" value="Unassembled WGS sequence"/>
</dbReference>
<gene>
    <name evidence="2" type="ORF">J3D65DRAFT_620336</name>
</gene>
<dbReference type="GeneID" id="92032762"/>
<keyword evidence="3" id="KW-1185">Reference proteome</keyword>
<comment type="similarity">
    <text evidence="1">In the N-terminal section; belongs to the glycosyltransferase 20 family.</text>
</comment>
<dbReference type="Gene3D" id="3.40.50.1000">
    <property type="entry name" value="HAD superfamily/HAD-like"/>
    <property type="match status" value="1"/>
</dbReference>
<name>A0ABR1LXN5_9PEZI</name>
<dbReference type="InterPro" id="IPR003337">
    <property type="entry name" value="Trehalose_PPase"/>
</dbReference>
<dbReference type="SUPFAM" id="SSF56784">
    <property type="entry name" value="HAD-like"/>
    <property type="match status" value="1"/>
</dbReference>
<proteinExistence type="inferred from homology"/>
<evidence type="ECO:0000313" key="3">
    <source>
        <dbReference type="Proteomes" id="UP001360953"/>
    </source>
</evidence>
<dbReference type="Pfam" id="PF02358">
    <property type="entry name" value="Trehalose_PPase"/>
    <property type="match status" value="1"/>
</dbReference>
<organism evidence="2 3">
    <name type="scientific">Phyllosticta citribraziliensis</name>
    <dbReference type="NCBI Taxonomy" id="989973"/>
    <lineage>
        <taxon>Eukaryota</taxon>
        <taxon>Fungi</taxon>
        <taxon>Dikarya</taxon>
        <taxon>Ascomycota</taxon>
        <taxon>Pezizomycotina</taxon>
        <taxon>Dothideomycetes</taxon>
        <taxon>Dothideomycetes incertae sedis</taxon>
        <taxon>Botryosphaeriales</taxon>
        <taxon>Phyllostictaceae</taxon>
        <taxon>Phyllosticta</taxon>
    </lineage>
</organism>